<dbReference type="Proteomes" id="UP000006983">
    <property type="component" value="Unassembled WGS sequence"/>
</dbReference>
<dbReference type="GO" id="GO:0004252">
    <property type="term" value="F:serine-type endopeptidase activity"/>
    <property type="evidence" value="ECO:0007669"/>
    <property type="project" value="InterPro"/>
</dbReference>
<keyword evidence="3" id="KW-0812">Transmembrane</keyword>
<organism evidence="5 6">
    <name type="scientific">Streptococcus salivarius K12</name>
    <dbReference type="NCBI Taxonomy" id="1200793"/>
    <lineage>
        <taxon>Bacteria</taxon>
        <taxon>Bacillati</taxon>
        <taxon>Bacillota</taxon>
        <taxon>Bacilli</taxon>
        <taxon>Lactobacillales</taxon>
        <taxon>Streptococcaceae</taxon>
        <taxon>Streptococcus</taxon>
    </lineage>
</organism>
<keyword evidence="3" id="KW-0472">Membrane</keyword>
<comment type="similarity">
    <text evidence="2 3">Belongs to the peptidase S26 family.</text>
</comment>
<proteinExistence type="inferred from homology"/>
<dbReference type="EC" id="3.4.21.89" evidence="3"/>
<dbReference type="PATRIC" id="fig|1200793.3.peg.923"/>
<evidence type="ECO:0000256" key="2">
    <source>
        <dbReference type="ARBA" id="ARBA00009370"/>
    </source>
</evidence>
<dbReference type="InterPro" id="IPR036286">
    <property type="entry name" value="LexA/Signal_pep-like_sf"/>
</dbReference>
<dbReference type="SUPFAM" id="SSF51306">
    <property type="entry name" value="LexA/Signal peptidase"/>
    <property type="match status" value="1"/>
</dbReference>
<dbReference type="InterPro" id="IPR019533">
    <property type="entry name" value="Peptidase_S26"/>
</dbReference>
<keyword evidence="3" id="KW-1133">Transmembrane helix</keyword>
<feature type="transmembrane region" description="Helical" evidence="3">
    <location>
        <begin position="12"/>
        <end position="30"/>
    </location>
</feature>
<comment type="subcellular location">
    <subcellularLocation>
        <location evidence="1">Cell membrane</location>
        <topology evidence="1">Single-pass type II membrane protein</topology>
    </subcellularLocation>
    <subcellularLocation>
        <location evidence="3">Membrane</location>
        <topology evidence="3">Single-pass type II membrane protein</topology>
    </subcellularLocation>
</comment>
<dbReference type="AlphaFoldDB" id="J7TRM4"/>
<gene>
    <name evidence="5" type="ORF">RSSL_02128</name>
</gene>
<dbReference type="PANTHER" id="PTHR43390:SF1">
    <property type="entry name" value="CHLOROPLAST PROCESSING PEPTIDASE"/>
    <property type="match status" value="1"/>
</dbReference>
<dbReference type="Pfam" id="PF10502">
    <property type="entry name" value="Peptidase_S26"/>
    <property type="match status" value="1"/>
</dbReference>
<dbReference type="GO" id="GO:0006465">
    <property type="term" value="P:signal peptide processing"/>
    <property type="evidence" value="ECO:0007669"/>
    <property type="project" value="InterPro"/>
</dbReference>
<keyword evidence="3" id="KW-0645">Protease</keyword>
<comment type="caution">
    <text evidence="5">The sequence shown here is derived from an EMBL/GenBank/DDBJ whole genome shotgun (WGS) entry which is preliminary data.</text>
</comment>
<evidence type="ECO:0000313" key="6">
    <source>
        <dbReference type="Proteomes" id="UP000006983"/>
    </source>
</evidence>
<dbReference type="PRINTS" id="PR00727">
    <property type="entry name" value="LEADERPTASE"/>
</dbReference>
<dbReference type="PANTHER" id="PTHR43390">
    <property type="entry name" value="SIGNAL PEPTIDASE I"/>
    <property type="match status" value="1"/>
</dbReference>
<evidence type="ECO:0000259" key="4">
    <source>
        <dbReference type="Pfam" id="PF10502"/>
    </source>
</evidence>
<keyword evidence="3 5" id="KW-0378">Hydrolase</keyword>
<evidence type="ECO:0000256" key="1">
    <source>
        <dbReference type="ARBA" id="ARBA00004401"/>
    </source>
</evidence>
<evidence type="ECO:0000313" key="5">
    <source>
        <dbReference type="EMBL" id="EJO17039.1"/>
    </source>
</evidence>
<dbReference type="EMBL" id="ALIF01000001">
    <property type="protein sequence ID" value="EJO17039.1"/>
    <property type="molecule type" value="Genomic_DNA"/>
</dbReference>
<dbReference type="GO" id="GO:0005886">
    <property type="term" value="C:plasma membrane"/>
    <property type="evidence" value="ECO:0007669"/>
    <property type="project" value="UniProtKB-SubCell"/>
</dbReference>
<name>J7TRM4_STRSL</name>
<accession>J7TRM4</accession>
<dbReference type="Gene3D" id="2.10.109.10">
    <property type="entry name" value="Umud Fragment, subunit A"/>
    <property type="match status" value="1"/>
</dbReference>
<protein>
    <recommendedName>
        <fullName evidence="3">Signal peptidase I</fullName>
        <ecNumber evidence="3">3.4.21.89</ecNumber>
    </recommendedName>
</protein>
<dbReference type="InterPro" id="IPR000223">
    <property type="entry name" value="Pept_S26A_signal_pept_1"/>
</dbReference>
<evidence type="ECO:0000256" key="3">
    <source>
        <dbReference type="RuleBase" id="RU362042"/>
    </source>
</evidence>
<keyword evidence="6" id="KW-1185">Reference proteome</keyword>
<reference evidence="5 6" key="1">
    <citation type="journal article" date="2012" name="J. Bacteriol.">
        <title>Genome Sequence of the Lantibiotic Bacteriocin Producer Streptococcus salivarius Strain K12.</title>
        <authorList>
            <person name="Barretto C."/>
            <person name="Alvarez-Martin P."/>
            <person name="Foata F."/>
            <person name="Renault P."/>
            <person name="Berger B."/>
        </authorList>
    </citation>
    <scope>NUCLEOTIDE SEQUENCE [LARGE SCALE GENOMIC DNA]</scope>
    <source>
        <strain evidence="5 6">K12</strain>
    </source>
</reference>
<comment type="catalytic activity">
    <reaction evidence="3">
        <text>Cleavage of hydrophobic, N-terminal signal or leader sequences from secreted and periplasmic proteins.</text>
        <dbReference type="EC" id="3.4.21.89"/>
    </reaction>
</comment>
<dbReference type="GO" id="GO:0009003">
    <property type="term" value="F:signal peptidase activity"/>
    <property type="evidence" value="ECO:0007669"/>
    <property type="project" value="UniProtKB-EC"/>
</dbReference>
<feature type="domain" description="Peptidase S26" evidence="4">
    <location>
        <begin position="10"/>
        <end position="175"/>
    </location>
</feature>
<dbReference type="NCBIfam" id="TIGR02227">
    <property type="entry name" value="sigpep_I_bact"/>
    <property type="match status" value="1"/>
</dbReference>
<sequence>MSMVKRDLIRNIIIAVLAIVVILLLRAFVFSTHRVTEGQANDYIHAGDYVTFNKNVEPQKKDFILYTVNGKEYIGRVIADEGKSVTAMDDFLYVNDKSVDEAYISKGKSAYLATVSPGNFFTDDFSIATLTDNKQTKIEKGQYLVLNDNRRNTDDSRKFGLIDKDQIKGVISFRLYPLSRFGFVDVD</sequence>